<dbReference type="OrthoDB" id="2120038at2759"/>
<feature type="compositionally biased region" description="Basic and acidic residues" evidence="1">
    <location>
        <begin position="32"/>
        <end position="41"/>
    </location>
</feature>
<dbReference type="Proteomes" id="UP000011761">
    <property type="component" value="Unassembled WGS sequence"/>
</dbReference>
<feature type="compositionally biased region" description="Polar residues" evidence="1">
    <location>
        <begin position="191"/>
        <end position="202"/>
    </location>
</feature>
<dbReference type="InterPro" id="IPR034444">
    <property type="entry name" value="Nuo17.8"/>
</dbReference>
<dbReference type="PANTHER" id="PTHR42100">
    <property type="entry name" value="OXIDOREDUCTASE 178 KDA SUBUNIT, PUTATIVE (AFU_ORTHOLOGUE AFUA_8G04320)-RELATED"/>
    <property type="match status" value="1"/>
</dbReference>
<dbReference type="KEGG" id="bcom:BAUCODRAFT_125121"/>
<sequence>MQLLQKTALRSARRLRPQLQKQPRRYAGDSQGAHERFEPHGGHNQHPTHESFGAGFYVTIATIPASIALYYLTRQGTNEQPWATRFIRDTYNDYAVKWARRNDLHTQAVEQAAADRVLFLNESSQNPRTVDVRFPEQLNTGAPWNVPAGHYANMDTVIAKYEKESFEAQERKLQQIRENNVPCEQPMPTLVKTSSPAGASGT</sequence>
<dbReference type="OMA" id="RNIQAGH"/>
<dbReference type="eggNOG" id="ENOG502S7GA">
    <property type="taxonomic scope" value="Eukaryota"/>
</dbReference>
<dbReference type="PANTHER" id="PTHR42100:SF1">
    <property type="entry name" value="OXIDOREDUCTASE 178 KDA SUBUNIT, PUTATIVE (AFU_ORTHOLOGUE AFUA_8G04320)-RELATED"/>
    <property type="match status" value="1"/>
</dbReference>
<evidence type="ECO:0000313" key="2">
    <source>
        <dbReference type="EMBL" id="EMC93245.1"/>
    </source>
</evidence>
<name>M2N3E5_BAUPA</name>
<dbReference type="EMBL" id="KB445560">
    <property type="protein sequence ID" value="EMC93245.1"/>
    <property type="molecule type" value="Genomic_DNA"/>
</dbReference>
<evidence type="ECO:0008006" key="4">
    <source>
        <dbReference type="Google" id="ProtNLM"/>
    </source>
</evidence>
<gene>
    <name evidence="2" type="ORF">BAUCODRAFT_125121</name>
</gene>
<keyword evidence="3" id="KW-1185">Reference proteome</keyword>
<proteinExistence type="predicted"/>
<feature type="region of interest" description="Disordered" evidence="1">
    <location>
        <begin position="12"/>
        <end position="49"/>
    </location>
</feature>
<feature type="region of interest" description="Disordered" evidence="1">
    <location>
        <begin position="178"/>
        <end position="202"/>
    </location>
</feature>
<organism evidence="2 3">
    <name type="scientific">Baudoinia panamericana (strain UAMH 10762)</name>
    <name type="common">Angels' share fungus</name>
    <name type="synonym">Baudoinia compniacensis (strain UAMH 10762)</name>
    <dbReference type="NCBI Taxonomy" id="717646"/>
    <lineage>
        <taxon>Eukaryota</taxon>
        <taxon>Fungi</taxon>
        <taxon>Dikarya</taxon>
        <taxon>Ascomycota</taxon>
        <taxon>Pezizomycotina</taxon>
        <taxon>Dothideomycetes</taxon>
        <taxon>Dothideomycetidae</taxon>
        <taxon>Mycosphaerellales</taxon>
        <taxon>Teratosphaeriaceae</taxon>
        <taxon>Baudoinia</taxon>
    </lineage>
</organism>
<reference evidence="2 3" key="1">
    <citation type="journal article" date="2012" name="PLoS Pathog.">
        <title>Diverse lifestyles and strategies of plant pathogenesis encoded in the genomes of eighteen Dothideomycetes fungi.</title>
        <authorList>
            <person name="Ohm R.A."/>
            <person name="Feau N."/>
            <person name="Henrissat B."/>
            <person name="Schoch C.L."/>
            <person name="Horwitz B.A."/>
            <person name="Barry K.W."/>
            <person name="Condon B.J."/>
            <person name="Copeland A.C."/>
            <person name="Dhillon B."/>
            <person name="Glaser F."/>
            <person name="Hesse C.N."/>
            <person name="Kosti I."/>
            <person name="LaButti K."/>
            <person name="Lindquist E.A."/>
            <person name="Lucas S."/>
            <person name="Salamov A.A."/>
            <person name="Bradshaw R.E."/>
            <person name="Ciuffetti L."/>
            <person name="Hamelin R.C."/>
            <person name="Kema G.H.J."/>
            <person name="Lawrence C."/>
            <person name="Scott J.A."/>
            <person name="Spatafora J.W."/>
            <person name="Turgeon B.G."/>
            <person name="de Wit P.J.G.M."/>
            <person name="Zhong S."/>
            <person name="Goodwin S.B."/>
            <person name="Grigoriev I.V."/>
        </authorList>
    </citation>
    <scope>NUCLEOTIDE SEQUENCE [LARGE SCALE GENOMIC DNA]</scope>
    <source>
        <strain evidence="2 3">UAMH 10762</strain>
    </source>
</reference>
<protein>
    <recommendedName>
        <fullName evidence="4">NADH-ubiquinone oxidoreductase 17.8 kDa subunit</fullName>
    </recommendedName>
</protein>
<evidence type="ECO:0000313" key="3">
    <source>
        <dbReference type="Proteomes" id="UP000011761"/>
    </source>
</evidence>
<dbReference type="HOGENOM" id="CLU_095735_0_1_1"/>
<dbReference type="AlphaFoldDB" id="M2N3E5"/>
<dbReference type="GO" id="GO:0005739">
    <property type="term" value="C:mitochondrion"/>
    <property type="evidence" value="ECO:0007669"/>
    <property type="project" value="InterPro"/>
</dbReference>
<dbReference type="STRING" id="717646.M2N3E5"/>
<evidence type="ECO:0000256" key="1">
    <source>
        <dbReference type="SAM" id="MobiDB-lite"/>
    </source>
</evidence>
<accession>M2N3E5</accession>
<dbReference type="GeneID" id="19107937"/>
<dbReference type="RefSeq" id="XP_007679487.1">
    <property type="nucleotide sequence ID" value="XM_007681297.1"/>
</dbReference>